<organism evidence="3 4">
    <name type="scientific">Rugosimonospora acidiphila</name>
    <dbReference type="NCBI Taxonomy" id="556531"/>
    <lineage>
        <taxon>Bacteria</taxon>
        <taxon>Bacillati</taxon>
        <taxon>Actinomycetota</taxon>
        <taxon>Actinomycetes</taxon>
        <taxon>Micromonosporales</taxon>
        <taxon>Micromonosporaceae</taxon>
        <taxon>Rugosimonospora</taxon>
    </lineage>
</organism>
<feature type="signal peptide" evidence="2">
    <location>
        <begin position="1"/>
        <end position="25"/>
    </location>
</feature>
<keyword evidence="2" id="KW-0732">Signal</keyword>
<name>A0ABP9SQD8_9ACTN</name>
<keyword evidence="4" id="KW-1185">Reference proteome</keyword>
<evidence type="ECO:0008006" key="5">
    <source>
        <dbReference type="Google" id="ProtNLM"/>
    </source>
</evidence>
<dbReference type="Proteomes" id="UP001501570">
    <property type="component" value="Unassembled WGS sequence"/>
</dbReference>
<feature type="region of interest" description="Disordered" evidence="1">
    <location>
        <begin position="23"/>
        <end position="61"/>
    </location>
</feature>
<feature type="compositionally biased region" description="Polar residues" evidence="1">
    <location>
        <begin position="47"/>
        <end position="60"/>
    </location>
</feature>
<protein>
    <recommendedName>
        <fullName evidence="5">Serine/threonine protein kinase</fullName>
    </recommendedName>
</protein>
<evidence type="ECO:0000256" key="1">
    <source>
        <dbReference type="SAM" id="MobiDB-lite"/>
    </source>
</evidence>
<evidence type="ECO:0000256" key="2">
    <source>
        <dbReference type="SAM" id="SignalP"/>
    </source>
</evidence>
<evidence type="ECO:0000313" key="4">
    <source>
        <dbReference type="Proteomes" id="UP001501570"/>
    </source>
</evidence>
<feature type="chain" id="PRO_5045636762" description="Serine/threonine protein kinase" evidence="2">
    <location>
        <begin position="26"/>
        <end position="173"/>
    </location>
</feature>
<accession>A0ABP9SQD8</accession>
<reference evidence="4" key="1">
    <citation type="journal article" date="2019" name="Int. J. Syst. Evol. Microbiol.">
        <title>The Global Catalogue of Microorganisms (GCM) 10K type strain sequencing project: providing services to taxonomists for standard genome sequencing and annotation.</title>
        <authorList>
            <consortium name="The Broad Institute Genomics Platform"/>
            <consortium name="The Broad Institute Genome Sequencing Center for Infectious Disease"/>
            <person name="Wu L."/>
            <person name="Ma J."/>
        </authorList>
    </citation>
    <scope>NUCLEOTIDE SEQUENCE [LARGE SCALE GENOMIC DNA]</scope>
    <source>
        <strain evidence="4">JCM 18304</strain>
    </source>
</reference>
<dbReference type="EMBL" id="BAABJQ010000045">
    <property type="protein sequence ID" value="GAA5200739.1"/>
    <property type="molecule type" value="Genomic_DNA"/>
</dbReference>
<proteinExistence type="predicted"/>
<comment type="caution">
    <text evidence="3">The sequence shown here is derived from an EMBL/GenBank/DDBJ whole genome shotgun (WGS) entry which is preliminary data.</text>
</comment>
<gene>
    <name evidence="3" type="ORF">GCM10023322_79250</name>
</gene>
<evidence type="ECO:0000313" key="3">
    <source>
        <dbReference type="EMBL" id="GAA5200739.1"/>
    </source>
</evidence>
<sequence>MTIMKHRVGLAVVITAALASGDAVAGSTPGGHPPAAADATIGCPDTDPQTTPNEPNQDLTTLVPGQPAGAIVCRYHGQDDAPSLPRSLANSATIDADRAAALAAAFNSGQPGPSDLINCPRDDDSTIRVYYSYQDGRTVVLTGRRTGCQLISNGTTGRFESTAAQQQLANLVG</sequence>